<sequence>MLSGSVKEVSISCSLDAQSSIVYFTIDDPSSTLEVMFPTAQLRQIAGNVFTADNLDRDVNFRAILSSIHGNPYHFIVEVGEWNETSNRCDLILLKLFAV</sequence>
<name>A0AAV2DB43_9ROSI</name>
<evidence type="ECO:0000313" key="2">
    <source>
        <dbReference type="Proteomes" id="UP001497516"/>
    </source>
</evidence>
<keyword evidence="2" id="KW-1185">Reference proteome</keyword>
<accession>A0AAV2DB43</accession>
<reference evidence="1 2" key="1">
    <citation type="submission" date="2024-04" db="EMBL/GenBank/DDBJ databases">
        <authorList>
            <person name="Fracassetti M."/>
        </authorList>
    </citation>
    <scope>NUCLEOTIDE SEQUENCE [LARGE SCALE GENOMIC DNA]</scope>
</reference>
<gene>
    <name evidence="1" type="ORF">LTRI10_LOCUS13189</name>
</gene>
<proteinExistence type="predicted"/>
<evidence type="ECO:0000313" key="1">
    <source>
        <dbReference type="EMBL" id="CAL1371108.1"/>
    </source>
</evidence>
<dbReference type="Proteomes" id="UP001497516">
    <property type="component" value="Chromosome 2"/>
</dbReference>
<organism evidence="1 2">
    <name type="scientific">Linum trigynum</name>
    <dbReference type="NCBI Taxonomy" id="586398"/>
    <lineage>
        <taxon>Eukaryota</taxon>
        <taxon>Viridiplantae</taxon>
        <taxon>Streptophyta</taxon>
        <taxon>Embryophyta</taxon>
        <taxon>Tracheophyta</taxon>
        <taxon>Spermatophyta</taxon>
        <taxon>Magnoliopsida</taxon>
        <taxon>eudicotyledons</taxon>
        <taxon>Gunneridae</taxon>
        <taxon>Pentapetalae</taxon>
        <taxon>rosids</taxon>
        <taxon>fabids</taxon>
        <taxon>Malpighiales</taxon>
        <taxon>Linaceae</taxon>
        <taxon>Linum</taxon>
    </lineage>
</organism>
<dbReference type="AlphaFoldDB" id="A0AAV2DB43"/>
<protein>
    <submittedName>
        <fullName evidence="1">Uncharacterized protein</fullName>
    </submittedName>
</protein>
<dbReference type="EMBL" id="OZ034815">
    <property type="protein sequence ID" value="CAL1371108.1"/>
    <property type="molecule type" value="Genomic_DNA"/>
</dbReference>